<proteinExistence type="predicted"/>
<evidence type="ECO:0000313" key="2">
    <source>
        <dbReference type="Proteomes" id="UP000020825"/>
    </source>
</evidence>
<dbReference type="Proteomes" id="UP000020825">
    <property type="component" value="Unassembled WGS sequence"/>
</dbReference>
<organism evidence="1 2">
    <name type="scientific">Mycobacterium intracellulare 1956</name>
    <dbReference type="NCBI Taxonomy" id="1299331"/>
    <lineage>
        <taxon>Bacteria</taxon>
        <taxon>Bacillati</taxon>
        <taxon>Actinomycetota</taxon>
        <taxon>Actinomycetes</taxon>
        <taxon>Mycobacteriales</taxon>
        <taxon>Mycobacteriaceae</taxon>
        <taxon>Mycobacterium</taxon>
        <taxon>Mycobacterium avium complex (MAC)</taxon>
    </lineage>
</organism>
<name>X8CU79_MYCIT</name>
<protein>
    <submittedName>
        <fullName evidence="1">Uncharacterized protein</fullName>
    </submittedName>
</protein>
<accession>X8CU79</accession>
<gene>
    <name evidence="1" type="ORF">I550_2777</name>
</gene>
<evidence type="ECO:0000313" key="1">
    <source>
        <dbReference type="EMBL" id="EUA59629.1"/>
    </source>
</evidence>
<dbReference type="AlphaFoldDB" id="X8CU79"/>
<comment type="caution">
    <text evidence="1">The sequence shown here is derived from an EMBL/GenBank/DDBJ whole genome shotgun (WGS) entry which is preliminary data.</text>
</comment>
<reference evidence="1 2" key="1">
    <citation type="submission" date="2013-12" db="EMBL/GenBank/DDBJ databases">
        <authorList>
            <person name="Zelazny A."/>
            <person name="Olivier K."/>
            <person name="Holland S."/>
            <person name="Lenaerts A."/>
            <person name="Ordway D."/>
            <person name="DeGroote M.A."/>
            <person name="Parker T."/>
            <person name="Sizemore C."/>
            <person name="Tallon L.J."/>
            <person name="Sadzewicz L.K."/>
            <person name="Sengamalay N."/>
            <person name="Fraser C.M."/>
            <person name="Hine E."/>
            <person name="Shefchek K.A."/>
            <person name="Das S.P."/>
            <person name="Tettelin H."/>
        </authorList>
    </citation>
    <scope>NUCLEOTIDE SEQUENCE [LARGE SCALE GENOMIC DNA]</scope>
    <source>
        <strain evidence="1 2">1956</strain>
    </source>
</reference>
<sequence>MRRGRTTTEHPAQTPNAGKALAAAGAALPINPNDLEICTKLFPIPMLKYGKPSVL</sequence>
<dbReference type="EMBL" id="JAOG01000001">
    <property type="protein sequence ID" value="EUA59629.1"/>
    <property type="molecule type" value="Genomic_DNA"/>
</dbReference>